<organism evidence="3">
    <name type="scientific">Notodromas monacha</name>
    <dbReference type="NCBI Taxonomy" id="399045"/>
    <lineage>
        <taxon>Eukaryota</taxon>
        <taxon>Metazoa</taxon>
        <taxon>Ecdysozoa</taxon>
        <taxon>Arthropoda</taxon>
        <taxon>Crustacea</taxon>
        <taxon>Oligostraca</taxon>
        <taxon>Ostracoda</taxon>
        <taxon>Podocopa</taxon>
        <taxon>Podocopida</taxon>
        <taxon>Cypridocopina</taxon>
        <taxon>Cypridoidea</taxon>
        <taxon>Cyprididae</taxon>
        <taxon>Notodromas</taxon>
    </lineage>
</organism>
<name>A0A7R9BRV3_9CRUS</name>
<evidence type="ECO:0008006" key="5">
    <source>
        <dbReference type="Google" id="ProtNLM"/>
    </source>
</evidence>
<evidence type="ECO:0000313" key="4">
    <source>
        <dbReference type="Proteomes" id="UP000678499"/>
    </source>
</evidence>
<evidence type="ECO:0000256" key="2">
    <source>
        <dbReference type="SAM" id="Phobius"/>
    </source>
</evidence>
<keyword evidence="2" id="KW-1133">Transmembrane helix</keyword>
<keyword evidence="2" id="KW-0472">Membrane</keyword>
<dbReference type="EMBL" id="OA883473">
    <property type="protein sequence ID" value="CAD7279007.1"/>
    <property type="molecule type" value="Genomic_DNA"/>
</dbReference>
<feature type="region of interest" description="Disordered" evidence="1">
    <location>
        <begin position="168"/>
        <end position="210"/>
    </location>
</feature>
<proteinExistence type="predicted"/>
<feature type="compositionally biased region" description="Low complexity" evidence="1">
    <location>
        <begin position="175"/>
        <end position="195"/>
    </location>
</feature>
<reference evidence="3" key="1">
    <citation type="submission" date="2020-11" db="EMBL/GenBank/DDBJ databases">
        <authorList>
            <person name="Tran Van P."/>
        </authorList>
    </citation>
    <scope>NUCLEOTIDE SEQUENCE</scope>
</reference>
<gene>
    <name evidence="3" type="ORF">NMOB1V02_LOCUS6694</name>
</gene>
<keyword evidence="4" id="KW-1185">Reference proteome</keyword>
<evidence type="ECO:0000313" key="3">
    <source>
        <dbReference type="EMBL" id="CAD7279007.1"/>
    </source>
</evidence>
<keyword evidence="2" id="KW-0812">Transmembrane</keyword>
<dbReference type="Proteomes" id="UP000678499">
    <property type="component" value="Unassembled WGS sequence"/>
</dbReference>
<dbReference type="EMBL" id="CAJPEX010001436">
    <property type="protein sequence ID" value="CAG0919159.1"/>
    <property type="molecule type" value="Genomic_DNA"/>
</dbReference>
<sequence length="210" mass="22599">MVRVGGGGDMFFFVIKCSVCLLTTCALVLIISLKTIRHYGVASYEVTSLGPAIMNGKDFMSSIREGSNLNNGLQEAVPISCRYSGDCISTLTHSLCVNGTCECMQGFTKEVYDSVTQCRCPKGSTRFGNYCLRIAEHDKPPTYADAAMESRRNSTAVFGGHDDFKEYLSPPEYTSGSGSSCSSSSSSSSASQSEPSTERENTQDDNQSDA</sequence>
<dbReference type="AlphaFoldDB" id="A0A7R9BRV3"/>
<protein>
    <recommendedName>
        <fullName evidence="5">EB domain-containing protein</fullName>
    </recommendedName>
</protein>
<feature type="transmembrane region" description="Helical" evidence="2">
    <location>
        <begin position="12"/>
        <end position="33"/>
    </location>
</feature>
<evidence type="ECO:0000256" key="1">
    <source>
        <dbReference type="SAM" id="MobiDB-lite"/>
    </source>
</evidence>
<accession>A0A7R9BRV3</accession>